<feature type="non-terminal residue" evidence="1">
    <location>
        <position position="1"/>
    </location>
</feature>
<organism evidence="1 2">
    <name type="scientific">Colocasia esculenta</name>
    <name type="common">Wild taro</name>
    <name type="synonym">Arum esculentum</name>
    <dbReference type="NCBI Taxonomy" id="4460"/>
    <lineage>
        <taxon>Eukaryota</taxon>
        <taxon>Viridiplantae</taxon>
        <taxon>Streptophyta</taxon>
        <taxon>Embryophyta</taxon>
        <taxon>Tracheophyta</taxon>
        <taxon>Spermatophyta</taxon>
        <taxon>Magnoliopsida</taxon>
        <taxon>Liliopsida</taxon>
        <taxon>Araceae</taxon>
        <taxon>Aroideae</taxon>
        <taxon>Colocasieae</taxon>
        <taxon>Colocasia</taxon>
    </lineage>
</organism>
<proteinExistence type="predicted"/>
<keyword evidence="2" id="KW-1185">Reference proteome</keyword>
<dbReference type="EMBL" id="NMUH01002292">
    <property type="protein sequence ID" value="MQL99075.1"/>
    <property type="molecule type" value="Genomic_DNA"/>
</dbReference>
<dbReference type="AlphaFoldDB" id="A0A843VSZ8"/>
<comment type="caution">
    <text evidence="1">The sequence shown here is derived from an EMBL/GenBank/DDBJ whole genome shotgun (WGS) entry which is preliminary data.</text>
</comment>
<gene>
    <name evidence="1" type="ORF">Taro_031792</name>
</gene>
<feature type="non-terminal residue" evidence="1">
    <location>
        <position position="105"/>
    </location>
</feature>
<dbReference type="OrthoDB" id="629495at2759"/>
<dbReference type="Proteomes" id="UP000652761">
    <property type="component" value="Unassembled WGS sequence"/>
</dbReference>
<protein>
    <submittedName>
        <fullName evidence="1">Uncharacterized protein</fullName>
    </submittedName>
</protein>
<accession>A0A843VSZ8</accession>
<evidence type="ECO:0000313" key="2">
    <source>
        <dbReference type="Proteomes" id="UP000652761"/>
    </source>
</evidence>
<sequence length="105" mass="12201">DKIELAQASQFIKRSIQGHFLGPIHRFNDFPMDIQKLLYQMFIEKELKRPPTFQEVFDKAHKKKGTDQYISDIAREVAMTDKYVGEEEQPQLHPEVWIAASGAPN</sequence>
<evidence type="ECO:0000313" key="1">
    <source>
        <dbReference type="EMBL" id="MQL99075.1"/>
    </source>
</evidence>
<reference evidence="1" key="1">
    <citation type="submission" date="2017-07" db="EMBL/GenBank/DDBJ databases">
        <title>Taro Niue Genome Assembly and Annotation.</title>
        <authorList>
            <person name="Atibalentja N."/>
            <person name="Keating K."/>
            <person name="Fields C.J."/>
        </authorList>
    </citation>
    <scope>NUCLEOTIDE SEQUENCE</scope>
    <source>
        <strain evidence="1">Niue_2</strain>
        <tissue evidence="1">Leaf</tissue>
    </source>
</reference>
<name>A0A843VSZ8_COLES</name>